<dbReference type="PANTHER" id="PTHR37919:SF2">
    <property type="entry name" value="EXPERA DOMAIN-CONTAINING PROTEIN"/>
    <property type="match status" value="1"/>
</dbReference>
<dbReference type="EMBL" id="ML119758">
    <property type="protein sequence ID" value="RPA75714.1"/>
    <property type="molecule type" value="Genomic_DNA"/>
</dbReference>
<evidence type="ECO:0000256" key="1">
    <source>
        <dbReference type="SAM" id="Phobius"/>
    </source>
</evidence>
<dbReference type="AlphaFoldDB" id="A0A3N4I1E7"/>
<feature type="transmembrane region" description="Helical" evidence="1">
    <location>
        <begin position="13"/>
        <end position="31"/>
    </location>
</feature>
<evidence type="ECO:0000313" key="3">
    <source>
        <dbReference type="Proteomes" id="UP000275078"/>
    </source>
</evidence>
<reference evidence="2 3" key="1">
    <citation type="journal article" date="2018" name="Nat. Ecol. Evol.">
        <title>Pezizomycetes genomes reveal the molecular basis of ectomycorrhizal truffle lifestyle.</title>
        <authorList>
            <person name="Murat C."/>
            <person name="Payen T."/>
            <person name="Noel B."/>
            <person name="Kuo A."/>
            <person name="Morin E."/>
            <person name="Chen J."/>
            <person name="Kohler A."/>
            <person name="Krizsan K."/>
            <person name="Balestrini R."/>
            <person name="Da Silva C."/>
            <person name="Montanini B."/>
            <person name="Hainaut M."/>
            <person name="Levati E."/>
            <person name="Barry K.W."/>
            <person name="Belfiori B."/>
            <person name="Cichocki N."/>
            <person name="Clum A."/>
            <person name="Dockter R.B."/>
            <person name="Fauchery L."/>
            <person name="Guy J."/>
            <person name="Iotti M."/>
            <person name="Le Tacon F."/>
            <person name="Lindquist E.A."/>
            <person name="Lipzen A."/>
            <person name="Malagnac F."/>
            <person name="Mello A."/>
            <person name="Molinier V."/>
            <person name="Miyauchi S."/>
            <person name="Poulain J."/>
            <person name="Riccioni C."/>
            <person name="Rubini A."/>
            <person name="Sitrit Y."/>
            <person name="Splivallo R."/>
            <person name="Traeger S."/>
            <person name="Wang M."/>
            <person name="Zifcakova L."/>
            <person name="Wipf D."/>
            <person name="Zambonelli A."/>
            <person name="Paolocci F."/>
            <person name="Nowrousian M."/>
            <person name="Ottonello S."/>
            <person name="Baldrian P."/>
            <person name="Spatafora J.W."/>
            <person name="Henrissat B."/>
            <person name="Nagy L.G."/>
            <person name="Aury J.M."/>
            <person name="Wincker P."/>
            <person name="Grigoriev I.V."/>
            <person name="Bonfante P."/>
            <person name="Martin F.M."/>
        </authorList>
    </citation>
    <scope>NUCLEOTIDE SEQUENCE [LARGE SCALE GENOMIC DNA]</scope>
    <source>
        <strain evidence="2 3">RN42</strain>
    </source>
</reference>
<dbReference type="PANTHER" id="PTHR37919">
    <property type="entry name" value="PROTEIN CBG05606"/>
    <property type="match status" value="1"/>
</dbReference>
<feature type="transmembrane region" description="Helical" evidence="1">
    <location>
        <begin position="110"/>
        <end position="133"/>
    </location>
</feature>
<keyword evidence="1" id="KW-0812">Transmembrane</keyword>
<evidence type="ECO:0000313" key="2">
    <source>
        <dbReference type="EMBL" id="RPA75714.1"/>
    </source>
</evidence>
<keyword evidence="1" id="KW-1133">Transmembrane helix</keyword>
<dbReference type="OrthoDB" id="60858at2759"/>
<gene>
    <name evidence="2" type="ORF">BJ508DRAFT_229931</name>
</gene>
<protein>
    <recommendedName>
        <fullName evidence="4">EXPERA domain-containing protein</fullName>
    </recommendedName>
</protein>
<feature type="transmembrane region" description="Helical" evidence="1">
    <location>
        <begin position="153"/>
        <end position="174"/>
    </location>
</feature>
<proteinExistence type="predicted"/>
<keyword evidence="1" id="KW-0472">Membrane</keyword>
<sequence length="199" mass="22310">MTFIHNPPPLLKAWMLISSIIVLWDAAYVFLRPYSLPNSPSPLHYIWYPYKHYAPVDHNYSIAGYLAGDGFPAAQSILNVIESGLNLTYLFLASKAATAPTPAQKRRQEVAAVIVGLVGTVMTESKTGLYWLTEICGGWGGAEAELWSLPFGTLFWFWLLPNGFWLTMPAWCAWRFSKDLVRGVVGEDGQQGVERKKVR</sequence>
<dbReference type="Proteomes" id="UP000275078">
    <property type="component" value="Unassembled WGS sequence"/>
</dbReference>
<dbReference type="STRING" id="1160509.A0A3N4I1E7"/>
<keyword evidence="3" id="KW-1185">Reference proteome</keyword>
<accession>A0A3N4I1E7</accession>
<evidence type="ECO:0008006" key="4">
    <source>
        <dbReference type="Google" id="ProtNLM"/>
    </source>
</evidence>
<name>A0A3N4I1E7_ASCIM</name>
<organism evidence="2 3">
    <name type="scientific">Ascobolus immersus RN42</name>
    <dbReference type="NCBI Taxonomy" id="1160509"/>
    <lineage>
        <taxon>Eukaryota</taxon>
        <taxon>Fungi</taxon>
        <taxon>Dikarya</taxon>
        <taxon>Ascomycota</taxon>
        <taxon>Pezizomycotina</taxon>
        <taxon>Pezizomycetes</taxon>
        <taxon>Pezizales</taxon>
        <taxon>Ascobolaceae</taxon>
        <taxon>Ascobolus</taxon>
    </lineage>
</organism>